<gene>
    <name evidence="1" type="ORF">METZ01_LOCUS420836</name>
</gene>
<reference evidence="1" key="1">
    <citation type="submission" date="2018-05" db="EMBL/GenBank/DDBJ databases">
        <authorList>
            <person name="Lanie J.A."/>
            <person name="Ng W.-L."/>
            <person name="Kazmierczak K.M."/>
            <person name="Andrzejewski T.M."/>
            <person name="Davidsen T.M."/>
            <person name="Wayne K.J."/>
            <person name="Tettelin H."/>
            <person name="Glass J.I."/>
            <person name="Rusch D."/>
            <person name="Podicherti R."/>
            <person name="Tsui H.-C.T."/>
            <person name="Winkler M.E."/>
        </authorList>
    </citation>
    <scope>NUCLEOTIDE SEQUENCE</scope>
</reference>
<evidence type="ECO:0000313" key="1">
    <source>
        <dbReference type="EMBL" id="SVD67982.1"/>
    </source>
</evidence>
<name>A0A382XA94_9ZZZZ</name>
<sequence>MSDGLDINRSLKPAQKITHIRDYQAGISTCLITQFGLVSTHLILRIGRTIQWELSLTPRVTRTPRGSPPCGGILQLLPDMEIHPTIQKGVA</sequence>
<proteinExistence type="predicted"/>
<protein>
    <submittedName>
        <fullName evidence="1">Uncharacterized protein</fullName>
    </submittedName>
</protein>
<dbReference type="AlphaFoldDB" id="A0A382XA94"/>
<organism evidence="1">
    <name type="scientific">marine metagenome</name>
    <dbReference type="NCBI Taxonomy" id="408172"/>
    <lineage>
        <taxon>unclassified sequences</taxon>
        <taxon>metagenomes</taxon>
        <taxon>ecological metagenomes</taxon>
    </lineage>
</organism>
<dbReference type="EMBL" id="UINC01166175">
    <property type="protein sequence ID" value="SVD67982.1"/>
    <property type="molecule type" value="Genomic_DNA"/>
</dbReference>
<accession>A0A382XA94</accession>